<comment type="function">
    <text evidence="5 6">Structural component of flagellum, the bacterial motility apparatus. Part of the rod structure of flagellar basal body.</text>
</comment>
<evidence type="ECO:0000256" key="5">
    <source>
        <dbReference type="ARBA" id="ARBA00024934"/>
    </source>
</evidence>
<comment type="subcellular location">
    <subcellularLocation>
        <location evidence="1 6">Bacterial flagellum basal body</location>
    </subcellularLocation>
</comment>
<keyword evidence="7" id="KW-0969">Cilium</keyword>
<dbReference type="GO" id="GO:0030694">
    <property type="term" value="C:bacterial-type flagellum basal body, rod"/>
    <property type="evidence" value="ECO:0007669"/>
    <property type="project" value="InterPro"/>
</dbReference>
<evidence type="ECO:0000313" key="7">
    <source>
        <dbReference type="EMBL" id="BBI01268.1"/>
    </source>
</evidence>
<dbReference type="OrthoDB" id="9788334at2"/>
<dbReference type="Proteomes" id="UP000317544">
    <property type="component" value="Chromosome"/>
</dbReference>
<dbReference type="PIRSF" id="PIRSF002889">
    <property type="entry name" value="Rod_FlgB"/>
    <property type="match status" value="1"/>
</dbReference>
<comment type="subunit">
    <text evidence="6">The basal body constitutes a major portion of the flagellar organelle and consists of a number of rings mounted on a central rod.</text>
</comment>
<keyword evidence="7" id="KW-0282">Flagellum</keyword>
<keyword evidence="4 6" id="KW-0975">Bacterial flagellum</keyword>
<evidence type="ECO:0000256" key="6">
    <source>
        <dbReference type="PIRNR" id="PIRNR002889"/>
    </source>
</evidence>
<evidence type="ECO:0000256" key="1">
    <source>
        <dbReference type="ARBA" id="ARBA00004117"/>
    </source>
</evidence>
<dbReference type="NCBIfam" id="TIGR01396">
    <property type="entry name" value="FlgB"/>
    <property type="match status" value="1"/>
</dbReference>
<dbReference type="AlphaFoldDB" id="A0A455TAA8"/>
<evidence type="ECO:0000313" key="8">
    <source>
        <dbReference type="Proteomes" id="UP000317544"/>
    </source>
</evidence>
<dbReference type="InterPro" id="IPR006300">
    <property type="entry name" value="FlgB"/>
</dbReference>
<keyword evidence="7" id="KW-0966">Cell projection</keyword>
<keyword evidence="8" id="KW-1185">Reference proteome</keyword>
<proteinExistence type="inferred from homology"/>
<gene>
    <name evidence="7" type="primary">flgB</name>
    <name evidence="7" type="ORF">BUCNMO_261</name>
</gene>
<evidence type="ECO:0000256" key="2">
    <source>
        <dbReference type="ARBA" id="ARBA00009677"/>
    </source>
</evidence>
<evidence type="ECO:0000256" key="4">
    <source>
        <dbReference type="ARBA" id="ARBA00023143"/>
    </source>
</evidence>
<sequence length="130" mass="15135">MLTEINNLFQFNKKILKLISYQEELIASNIVNADTPNYFSKKINFATEVKKILNKDNISLSKTSRNHIPLVSNNTKYHVYDNVNLEKSAIKNSVNMNFERINFLNNSLKYQAEITFLNHQIKDILVILQS</sequence>
<reference evidence="7 8" key="1">
    <citation type="journal article" date="2019" name="Proc. Natl. Acad. Sci. U.S.A.">
        <title>Exaggeration and cooption of innate immunity for social defense.</title>
        <authorList>
            <person name="Kutsukake M."/>
            <person name="Moriyama M."/>
            <person name="Shigenobu S."/>
            <person name="Meng X.-Y."/>
            <person name="Nikoh N."/>
            <person name="Noda C."/>
            <person name="Kobayashi S."/>
            <person name="Fukatsu T."/>
        </authorList>
    </citation>
    <scope>NUCLEOTIDE SEQUENCE [LARGE SCALE GENOMIC DNA]</scope>
    <source>
        <strain evidence="7 8">Nmo</strain>
    </source>
</reference>
<dbReference type="RefSeq" id="WP_158344919.1">
    <property type="nucleotide sequence ID" value="NZ_AP019379.1"/>
</dbReference>
<evidence type="ECO:0000256" key="3">
    <source>
        <dbReference type="ARBA" id="ARBA00014376"/>
    </source>
</evidence>
<protein>
    <recommendedName>
        <fullName evidence="3 6">Flagellar basal body rod protein FlgB</fullName>
    </recommendedName>
</protein>
<organism evidence="7 8">
    <name type="scientific">Buchnera aphidicola</name>
    <name type="common">Nipponaphis monzeni</name>
    <dbReference type="NCBI Taxonomy" id="2495405"/>
    <lineage>
        <taxon>Bacteria</taxon>
        <taxon>Pseudomonadati</taxon>
        <taxon>Pseudomonadota</taxon>
        <taxon>Gammaproteobacteria</taxon>
        <taxon>Enterobacterales</taxon>
        <taxon>Erwiniaceae</taxon>
        <taxon>Buchnera</taxon>
    </lineage>
</organism>
<dbReference type="GO" id="GO:0071973">
    <property type="term" value="P:bacterial-type flagellum-dependent cell motility"/>
    <property type="evidence" value="ECO:0007669"/>
    <property type="project" value="InterPro"/>
</dbReference>
<name>A0A455TAA8_9GAMM</name>
<comment type="similarity">
    <text evidence="2 6">Belongs to the flagella basal body rod proteins family.</text>
</comment>
<accession>A0A455TAA8</accession>
<dbReference type="EMBL" id="AP019379">
    <property type="protein sequence ID" value="BBI01268.1"/>
    <property type="molecule type" value="Genomic_DNA"/>
</dbReference>